<dbReference type="EMBL" id="VEPZ02001068">
    <property type="protein sequence ID" value="KAE8696402.1"/>
    <property type="molecule type" value="Genomic_DNA"/>
</dbReference>
<organism evidence="8 9">
    <name type="scientific">Hibiscus syriacus</name>
    <name type="common">Rose of Sharon</name>
    <dbReference type="NCBI Taxonomy" id="106335"/>
    <lineage>
        <taxon>Eukaryota</taxon>
        <taxon>Viridiplantae</taxon>
        <taxon>Streptophyta</taxon>
        <taxon>Embryophyta</taxon>
        <taxon>Tracheophyta</taxon>
        <taxon>Spermatophyta</taxon>
        <taxon>Magnoliopsida</taxon>
        <taxon>eudicotyledons</taxon>
        <taxon>Gunneridae</taxon>
        <taxon>Pentapetalae</taxon>
        <taxon>rosids</taxon>
        <taxon>malvids</taxon>
        <taxon>Malvales</taxon>
        <taxon>Malvaceae</taxon>
        <taxon>Malvoideae</taxon>
        <taxon>Hibiscus</taxon>
    </lineage>
</organism>
<keyword evidence="9" id="KW-1185">Reference proteome</keyword>
<protein>
    <recommendedName>
        <fullName evidence="7">PRA1 family protein</fullName>
    </recommendedName>
</protein>
<proteinExistence type="inferred from homology"/>
<comment type="similarity">
    <text evidence="3 7">Belongs to the PRA1 family.</text>
</comment>
<keyword evidence="6 7" id="KW-0472">Membrane</keyword>
<comment type="function">
    <text evidence="1 7">May be involved in both secretory and endocytic intracellular trafficking in the endosomal/prevacuolar compartments.</text>
</comment>
<dbReference type="GO" id="GO:0005794">
    <property type="term" value="C:Golgi apparatus"/>
    <property type="evidence" value="ECO:0007669"/>
    <property type="project" value="TreeGrafter"/>
</dbReference>
<dbReference type="InterPro" id="IPR004895">
    <property type="entry name" value="Prenylated_rab_accept_PRA1"/>
</dbReference>
<comment type="caution">
    <text evidence="8">The sequence shown here is derived from an EMBL/GenBank/DDBJ whole genome shotgun (WGS) entry which is preliminary data.</text>
</comment>
<dbReference type="Proteomes" id="UP000436088">
    <property type="component" value="Unassembled WGS sequence"/>
</dbReference>
<feature type="transmembrane region" description="Helical" evidence="7">
    <location>
        <begin position="64"/>
        <end position="81"/>
    </location>
</feature>
<name>A0A6A2ZZA6_HIBSY</name>
<evidence type="ECO:0000256" key="4">
    <source>
        <dbReference type="ARBA" id="ARBA00022692"/>
    </source>
</evidence>
<dbReference type="GO" id="GO:0016020">
    <property type="term" value="C:membrane"/>
    <property type="evidence" value="ECO:0007669"/>
    <property type="project" value="UniProtKB-SubCell"/>
</dbReference>
<evidence type="ECO:0000313" key="9">
    <source>
        <dbReference type="Proteomes" id="UP000436088"/>
    </source>
</evidence>
<evidence type="ECO:0000256" key="2">
    <source>
        <dbReference type="ARBA" id="ARBA00004127"/>
    </source>
</evidence>
<dbReference type="GO" id="GO:0005783">
    <property type="term" value="C:endoplasmic reticulum"/>
    <property type="evidence" value="ECO:0007669"/>
    <property type="project" value="UniProtKB-ARBA"/>
</dbReference>
<evidence type="ECO:0000313" key="8">
    <source>
        <dbReference type="EMBL" id="KAE8696402.1"/>
    </source>
</evidence>
<keyword evidence="7" id="KW-0813">Transport</keyword>
<dbReference type="Pfam" id="PF03208">
    <property type="entry name" value="PRA1"/>
    <property type="match status" value="1"/>
</dbReference>
<sequence>MTTYGTIPTSSTPSENLEYLSRGKDRIKDSLGARHPWNVMFNIHSINCPRTVSEAISRFRTNVAYFRLNCVMIVLIILFLFLLWHPISLVVLVTTMALWLYLYFLRDKPLAIFNRTIDDSVLLAVLGFC</sequence>
<feature type="transmembrane region" description="Helical" evidence="7">
    <location>
        <begin position="87"/>
        <end position="105"/>
    </location>
</feature>
<reference evidence="8" key="1">
    <citation type="submission" date="2019-09" db="EMBL/GenBank/DDBJ databases">
        <title>Draft genome information of white flower Hibiscus syriacus.</title>
        <authorList>
            <person name="Kim Y.-M."/>
        </authorList>
    </citation>
    <scope>NUCLEOTIDE SEQUENCE [LARGE SCALE GENOMIC DNA]</scope>
    <source>
        <strain evidence="8">YM2019G1</strain>
    </source>
</reference>
<evidence type="ECO:0000256" key="7">
    <source>
        <dbReference type="RuleBase" id="RU363107"/>
    </source>
</evidence>
<keyword evidence="4 7" id="KW-0812">Transmembrane</keyword>
<comment type="subcellular location">
    <subcellularLocation>
        <location evidence="2">Endomembrane system</location>
        <topology evidence="2">Multi-pass membrane protein</topology>
    </subcellularLocation>
    <subcellularLocation>
        <location evidence="7">Membrane</location>
        <topology evidence="7">Multi-pass membrane protein</topology>
    </subcellularLocation>
</comment>
<gene>
    <name evidence="8" type="ORF">F3Y22_tig00110674pilonHSYRG00128</name>
</gene>
<dbReference type="AlphaFoldDB" id="A0A6A2ZZA6"/>
<evidence type="ECO:0000256" key="3">
    <source>
        <dbReference type="ARBA" id="ARBA00006483"/>
    </source>
</evidence>
<keyword evidence="5 7" id="KW-1133">Transmembrane helix</keyword>
<evidence type="ECO:0000256" key="5">
    <source>
        <dbReference type="ARBA" id="ARBA00022989"/>
    </source>
</evidence>
<evidence type="ECO:0000256" key="1">
    <source>
        <dbReference type="ARBA" id="ARBA00002501"/>
    </source>
</evidence>
<accession>A0A6A2ZZA6</accession>
<dbReference type="PANTHER" id="PTHR19317:SF2">
    <property type="entry name" value="PRA1 FAMILY PROTEIN F2"/>
    <property type="match status" value="1"/>
</dbReference>
<evidence type="ECO:0000256" key="6">
    <source>
        <dbReference type="ARBA" id="ARBA00023136"/>
    </source>
</evidence>
<dbReference type="GO" id="GO:0016192">
    <property type="term" value="P:vesicle-mediated transport"/>
    <property type="evidence" value="ECO:0007669"/>
    <property type="project" value="UniProtKB-ARBA"/>
</dbReference>
<dbReference type="PANTHER" id="PTHR19317">
    <property type="entry name" value="PRENYLATED RAB ACCEPTOR 1-RELATED"/>
    <property type="match status" value="1"/>
</dbReference>